<gene>
    <name evidence="7" type="ORF">MNBD_IGNAVI01-1831</name>
</gene>
<dbReference type="GO" id="GO:0034755">
    <property type="term" value="P:iron ion transmembrane transport"/>
    <property type="evidence" value="ECO:0007669"/>
    <property type="project" value="TreeGrafter"/>
</dbReference>
<evidence type="ECO:0000256" key="2">
    <source>
        <dbReference type="ARBA" id="ARBA00022448"/>
    </source>
</evidence>
<sequence>MNKRWKKFLLFVSSVGPGLFLVGYNIGTGSVTSMASAGAEFGMTLSWAVLVSCLFTYFLIVTFGRYTIVTGKTALQSFRDNFGKPYALTVLWALIISEMISSIGVMAVVSDVIREWSRPLTASGEGFNTIIITIVLAAIIVTLLFNGRYSIIEKILALFVGLMGLSFVLSSFMVIEDPVTVIEGIIPKIPEGANAGLIVAGMIGTTMGGILYIVRSSTVKEKGWQLSDLKNEKKDAKVSAGLMFVLSIAIMAAAAGTMYVEGLKVENVIDMVKLLEPLAGRFAVSIFVTGIVAAGISSLFPHYMLVPLLLSDYKNEKVDFSKAINRGIVLFYASLGLFVPIFGGRPVLVMIMSQALALFVTPLVLILMWIQVNKKDQMGEYKASTSSNVIFALVTAFTIGMTIVGIIGISS</sequence>
<dbReference type="Pfam" id="PF01566">
    <property type="entry name" value="Nramp"/>
    <property type="match status" value="1"/>
</dbReference>
<dbReference type="NCBIfam" id="NF037982">
    <property type="entry name" value="Nramp_1"/>
    <property type="match status" value="1"/>
</dbReference>
<evidence type="ECO:0008006" key="8">
    <source>
        <dbReference type="Google" id="ProtNLM"/>
    </source>
</evidence>
<dbReference type="EMBL" id="UOGD01000298">
    <property type="protein sequence ID" value="VAX25425.1"/>
    <property type="molecule type" value="Genomic_DNA"/>
</dbReference>
<evidence type="ECO:0000256" key="4">
    <source>
        <dbReference type="ARBA" id="ARBA00022989"/>
    </source>
</evidence>
<dbReference type="GO" id="GO:0015086">
    <property type="term" value="F:cadmium ion transmembrane transporter activity"/>
    <property type="evidence" value="ECO:0007669"/>
    <property type="project" value="TreeGrafter"/>
</dbReference>
<dbReference type="PANTHER" id="PTHR11706">
    <property type="entry name" value="SOLUTE CARRIER PROTEIN FAMILY 11 MEMBER"/>
    <property type="match status" value="1"/>
</dbReference>
<feature type="transmembrane region" description="Helical" evidence="6">
    <location>
        <begin position="240"/>
        <end position="260"/>
    </location>
</feature>
<feature type="transmembrane region" description="Helical" evidence="6">
    <location>
        <begin position="47"/>
        <end position="66"/>
    </location>
</feature>
<feature type="transmembrane region" description="Helical" evidence="6">
    <location>
        <begin position="86"/>
        <end position="109"/>
    </location>
</feature>
<keyword evidence="5 6" id="KW-0472">Membrane</keyword>
<keyword evidence="3 6" id="KW-0812">Transmembrane</keyword>
<evidence type="ECO:0000256" key="6">
    <source>
        <dbReference type="SAM" id="Phobius"/>
    </source>
</evidence>
<feature type="transmembrane region" description="Helical" evidence="6">
    <location>
        <begin position="195"/>
        <end position="214"/>
    </location>
</feature>
<evidence type="ECO:0000256" key="5">
    <source>
        <dbReference type="ARBA" id="ARBA00023136"/>
    </source>
</evidence>
<organism evidence="7">
    <name type="scientific">hydrothermal vent metagenome</name>
    <dbReference type="NCBI Taxonomy" id="652676"/>
    <lineage>
        <taxon>unclassified sequences</taxon>
        <taxon>metagenomes</taxon>
        <taxon>ecological metagenomes</taxon>
    </lineage>
</organism>
<evidence type="ECO:0000313" key="7">
    <source>
        <dbReference type="EMBL" id="VAX25425.1"/>
    </source>
</evidence>
<feature type="transmembrane region" description="Helical" evidence="6">
    <location>
        <begin position="390"/>
        <end position="409"/>
    </location>
</feature>
<accession>A0A3B1D1C3</accession>
<dbReference type="AlphaFoldDB" id="A0A3B1D1C3"/>
<keyword evidence="2" id="KW-0813">Transport</keyword>
<protein>
    <recommendedName>
        <fullName evidence="8">Manganese transport protein MntH</fullName>
    </recommendedName>
</protein>
<feature type="transmembrane region" description="Helical" evidence="6">
    <location>
        <begin position="129"/>
        <end position="146"/>
    </location>
</feature>
<evidence type="ECO:0000256" key="1">
    <source>
        <dbReference type="ARBA" id="ARBA00004141"/>
    </source>
</evidence>
<feature type="transmembrane region" description="Helical" evidence="6">
    <location>
        <begin position="155"/>
        <end position="175"/>
    </location>
</feature>
<keyword evidence="4 6" id="KW-1133">Transmembrane helix</keyword>
<name>A0A3B1D1C3_9ZZZZ</name>
<feature type="transmembrane region" description="Helical" evidence="6">
    <location>
        <begin position="348"/>
        <end position="370"/>
    </location>
</feature>
<comment type="subcellular location">
    <subcellularLocation>
        <location evidence="1">Membrane</location>
        <topology evidence="1">Multi-pass membrane protein</topology>
    </subcellularLocation>
</comment>
<evidence type="ECO:0000256" key="3">
    <source>
        <dbReference type="ARBA" id="ARBA00022692"/>
    </source>
</evidence>
<dbReference type="InterPro" id="IPR001046">
    <property type="entry name" value="NRAMP_fam"/>
</dbReference>
<proteinExistence type="predicted"/>
<dbReference type="GO" id="GO:0005384">
    <property type="term" value="F:manganese ion transmembrane transporter activity"/>
    <property type="evidence" value="ECO:0007669"/>
    <property type="project" value="TreeGrafter"/>
</dbReference>
<dbReference type="PANTHER" id="PTHR11706:SF33">
    <property type="entry name" value="NATURAL RESISTANCE-ASSOCIATED MACROPHAGE PROTEIN 2"/>
    <property type="match status" value="1"/>
</dbReference>
<feature type="transmembrane region" description="Helical" evidence="6">
    <location>
        <begin position="280"/>
        <end position="303"/>
    </location>
</feature>
<dbReference type="GO" id="GO:0005886">
    <property type="term" value="C:plasma membrane"/>
    <property type="evidence" value="ECO:0007669"/>
    <property type="project" value="TreeGrafter"/>
</dbReference>
<feature type="transmembrane region" description="Helical" evidence="6">
    <location>
        <begin position="323"/>
        <end position="342"/>
    </location>
</feature>
<reference evidence="7" key="1">
    <citation type="submission" date="2018-06" db="EMBL/GenBank/DDBJ databases">
        <authorList>
            <person name="Zhirakovskaya E."/>
        </authorList>
    </citation>
    <scope>NUCLEOTIDE SEQUENCE</scope>
</reference>